<dbReference type="EMBL" id="MN739011">
    <property type="protein sequence ID" value="QHT34936.1"/>
    <property type="molecule type" value="Genomic_DNA"/>
</dbReference>
<dbReference type="AlphaFoldDB" id="A0A6C0F0C4"/>
<evidence type="ECO:0000313" key="1">
    <source>
        <dbReference type="EMBL" id="QHT34936.1"/>
    </source>
</evidence>
<sequence length="172" mass="19798">MNQVHRFTLSNVAFDCLPPELLAKIFNDGRVFSHLIEPWLAQKFPITHVTGCKEFDFIDNDDPNIKYDQKTFTARGCKYYPSSMIGTGRKFDRTLFEEKANKLIYILVSNINFPEIRVKFISGADLLAQYPKGEIPYAHYGKFFEDETFGHEKKISNKKNNDSASTLVNDSI</sequence>
<protein>
    <submittedName>
        <fullName evidence="1">Uncharacterized protein</fullName>
    </submittedName>
</protein>
<reference evidence="1" key="1">
    <citation type="journal article" date="2020" name="Nature">
        <title>Giant virus diversity and host interactions through global metagenomics.</title>
        <authorList>
            <person name="Schulz F."/>
            <person name="Roux S."/>
            <person name="Paez-Espino D."/>
            <person name="Jungbluth S."/>
            <person name="Walsh D.A."/>
            <person name="Denef V.J."/>
            <person name="McMahon K.D."/>
            <person name="Konstantinidis K.T."/>
            <person name="Eloe-Fadrosh E.A."/>
            <person name="Kyrpides N.C."/>
            <person name="Woyke T."/>
        </authorList>
    </citation>
    <scope>NUCLEOTIDE SEQUENCE</scope>
    <source>
        <strain evidence="1">GVMAG-M-3300009180-1</strain>
    </source>
</reference>
<proteinExistence type="predicted"/>
<name>A0A6C0F0C4_9ZZZZ</name>
<accession>A0A6C0F0C4</accession>
<organism evidence="1">
    <name type="scientific">viral metagenome</name>
    <dbReference type="NCBI Taxonomy" id="1070528"/>
    <lineage>
        <taxon>unclassified sequences</taxon>
        <taxon>metagenomes</taxon>
        <taxon>organismal metagenomes</taxon>
    </lineage>
</organism>